<feature type="compositionally biased region" description="Polar residues" evidence="1">
    <location>
        <begin position="678"/>
        <end position="689"/>
    </location>
</feature>
<evidence type="ECO:0000313" key="4">
    <source>
        <dbReference type="Proteomes" id="UP000323000"/>
    </source>
</evidence>
<keyword evidence="2" id="KW-0812">Transmembrane</keyword>
<dbReference type="PANTHER" id="PTHR33416:SF18">
    <property type="entry name" value="NUCLEOPORIN-LIKE PROTEIN"/>
    <property type="match status" value="1"/>
</dbReference>
<feature type="region of interest" description="Disordered" evidence="1">
    <location>
        <begin position="416"/>
        <end position="439"/>
    </location>
</feature>
<feature type="region of interest" description="Disordered" evidence="1">
    <location>
        <begin position="552"/>
        <end position="589"/>
    </location>
</feature>
<reference evidence="4" key="1">
    <citation type="journal article" date="2019" name="Gigascience">
        <title>De novo genome assembly of the endangered Acer yangbiense, a plant species with extremely small populations endemic to Yunnan Province, China.</title>
        <authorList>
            <person name="Yang J."/>
            <person name="Wariss H.M."/>
            <person name="Tao L."/>
            <person name="Zhang R."/>
            <person name="Yun Q."/>
            <person name="Hollingsworth P."/>
            <person name="Dao Z."/>
            <person name="Luo G."/>
            <person name="Guo H."/>
            <person name="Ma Y."/>
            <person name="Sun W."/>
        </authorList>
    </citation>
    <scope>NUCLEOTIDE SEQUENCE [LARGE SCALE GENOMIC DNA]</scope>
    <source>
        <strain evidence="4">cv. Malutang</strain>
    </source>
</reference>
<keyword evidence="2" id="KW-1133">Transmembrane helix</keyword>
<feature type="transmembrane region" description="Helical" evidence="2">
    <location>
        <begin position="165"/>
        <end position="186"/>
    </location>
</feature>
<name>A0A5C7HWQ6_9ROSI</name>
<accession>A0A5C7HWQ6</accession>
<dbReference type="OrthoDB" id="653151at2759"/>
<evidence type="ECO:0000256" key="2">
    <source>
        <dbReference type="SAM" id="Phobius"/>
    </source>
</evidence>
<feature type="region of interest" description="Disordered" evidence="1">
    <location>
        <begin position="670"/>
        <end position="689"/>
    </location>
</feature>
<sequence>METNAETASISEQRGAGGKSRKPPSRRPPATPYARPQQQRSRWLSSLVDPACRLISGGANRILPSLFSRSSEYALPAPDNQHQEDDYGSLVTLYIILLLTFRASPEIKTAIRISLKYIDYESDFSMNRNHLKIKEKRSGDKLDLELQENGCWDDDQRASLICAFLLNYICILLLFFFFFLLFIVVIDYLQHGECGTSGVSGSSGPSCTADRLKNGSDFDGCKQDKIVDLTDNDGVSEIEQLIKGKTFSRDEINRLMDIINSRVTDLPEVEQENKYLSLTMRGDAKKPIAALENPRQSNAEKQEDFNKALVGTSSAVLQSSMPDEVGASPVEIARAYMGIRTSEAGIGSESLLTKDESVSLNGDEFALKPFIPSPSPKPSMCWPGAMLQDQCGYLTPQNERGDGNRSLNMSFAPLQQSQTPIYEQSRRKTLDDGCGSTGPIRRIRHKAVAESPSRRSVSFHSSSYSPLPAGGSNVFEGFSPAVKKNLEPGGTSSSSIFRSLENKPASAEVSVPTVHPHSSQMARTILEHLERNPPTPKQKSAELKLATLWKKPQSSTVPTDMPKDQSSSLHLGGFDSCRNTDQGEKKNSAQWNEGRANTFFKAPRQENIKETKDSVNGTTSASNVKDGSMVMVLGDNVGPSEDFRNTQFSQVKGRHESDAKIVLNAADSEVPNLRKPPSHSSGNKPVLSSISIGKPGQNWTFTSDSSIGFTFPVSTSSGVSSEPPTPTIIPSFSSSGLQQQNEGGAIPSYSFGLKKSTPAVVFSFPSTSGTSPLDGASDVKFNFGSDETRRISFSLIGKDAVCY</sequence>
<dbReference type="Proteomes" id="UP000323000">
    <property type="component" value="Chromosome 5"/>
</dbReference>
<dbReference type="GO" id="GO:0071763">
    <property type="term" value="P:nuclear membrane organization"/>
    <property type="evidence" value="ECO:0007669"/>
    <property type="project" value="TreeGrafter"/>
</dbReference>
<evidence type="ECO:0000256" key="1">
    <source>
        <dbReference type="SAM" id="MobiDB-lite"/>
    </source>
</evidence>
<dbReference type="EMBL" id="VAHF01000005">
    <property type="protein sequence ID" value="TXG61244.1"/>
    <property type="molecule type" value="Genomic_DNA"/>
</dbReference>
<organism evidence="3 4">
    <name type="scientific">Acer yangbiense</name>
    <dbReference type="NCBI Taxonomy" id="1000413"/>
    <lineage>
        <taxon>Eukaryota</taxon>
        <taxon>Viridiplantae</taxon>
        <taxon>Streptophyta</taxon>
        <taxon>Embryophyta</taxon>
        <taxon>Tracheophyta</taxon>
        <taxon>Spermatophyta</taxon>
        <taxon>Magnoliopsida</taxon>
        <taxon>eudicotyledons</taxon>
        <taxon>Gunneridae</taxon>
        <taxon>Pentapetalae</taxon>
        <taxon>rosids</taxon>
        <taxon>malvids</taxon>
        <taxon>Sapindales</taxon>
        <taxon>Sapindaceae</taxon>
        <taxon>Hippocastanoideae</taxon>
        <taxon>Acereae</taxon>
        <taxon>Acer</taxon>
    </lineage>
</organism>
<evidence type="ECO:0000313" key="3">
    <source>
        <dbReference type="EMBL" id="TXG61244.1"/>
    </source>
</evidence>
<feature type="compositionally biased region" description="Polar residues" evidence="1">
    <location>
        <begin position="552"/>
        <end position="569"/>
    </location>
</feature>
<gene>
    <name evidence="3" type="ORF">EZV62_012607</name>
</gene>
<evidence type="ECO:0008006" key="5">
    <source>
        <dbReference type="Google" id="ProtNLM"/>
    </source>
</evidence>
<feature type="region of interest" description="Disordered" evidence="1">
    <location>
        <begin position="1"/>
        <end position="42"/>
    </location>
</feature>
<keyword evidence="2" id="KW-0472">Membrane</keyword>
<proteinExistence type="predicted"/>
<keyword evidence="4" id="KW-1185">Reference proteome</keyword>
<comment type="caution">
    <text evidence="3">The sequence shown here is derived from an EMBL/GenBank/DDBJ whole genome shotgun (WGS) entry which is preliminary data.</text>
</comment>
<dbReference type="AlphaFoldDB" id="A0A5C7HWQ6"/>
<feature type="compositionally biased region" description="Polar residues" evidence="1">
    <location>
        <begin position="1"/>
        <end position="12"/>
    </location>
</feature>
<dbReference type="PANTHER" id="PTHR33416">
    <property type="entry name" value="NUCLEAR PORE COMPLEX PROTEIN NUP1"/>
    <property type="match status" value="1"/>
</dbReference>
<protein>
    <recommendedName>
        <fullName evidence="5">Nuclear pore complex protein NUP1</fullName>
    </recommendedName>
</protein>
<dbReference type="GO" id="GO:0005635">
    <property type="term" value="C:nuclear envelope"/>
    <property type="evidence" value="ECO:0007669"/>
    <property type="project" value="TreeGrafter"/>
</dbReference>